<accession>A0A5B7IRP3</accession>
<dbReference type="Proteomes" id="UP000324222">
    <property type="component" value="Unassembled WGS sequence"/>
</dbReference>
<reference evidence="1 2" key="1">
    <citation type="submission" date="2019-05" db="EMBL/GenBank/DDBJ databases">
        <title>Another draft genome of Portunus trituberculatus and its Hox gene families provides insights of decapod evolution.</title>
        <authorList>
            <person name="Jeong J.-H."/>
            <person name="Song I."/>
            <person name="Kim S."/>
            <person name="Choi T."/>
            <person name="Kim D."/>
            <person name="Ryu S."/>
            <person name="Kim W."/>
        </authorList>
    </citation>
    <scope>NUCLEOTIDE SEQUENCE [LARGE SCALE GENOMIC DNA]</scope>
    <source>
        <tissue evidence="1">Muscle</tissue>
    </source>
</reference>
<comment type="caution">
    <text evidence="1">The sequence shown here is derived from an EMBL/GenBank/DDBJ whole genome shotgun (WGS) entry which is preliminary data.</text>
</comment>
<sequence length="84" mass="9252">MFLAANDKCSNCQDSRPHISSLGMIYQIDNTTEPRSLEALSLRRNFLPASLAPSAFHLPARSPPDGPKLLHHLTFLLTGTLHTV</sequence>
<keyword evidence="2" id="KW-1185">Reference proteome</keyword>
<protein>
    <submittedName>
        <fullName evidence="1">Uncharacterized protein</fullName>
    </submittedName>
</protein>
<evidence type="ECO:0000313" key="1">
    <source>
        <dbReference type="EMBL" id="MPC87320.1"/>
    </source>
</evidence>
<organism evidence="1 2">
    <name type="scientific">Portunus trituberculatus</name>
    <name type="common">Swimming crab</name>
    <name type="synonym">Neptunus trituberculatus</name>
    <dbReference type="NCBI Taxonomy" id="210409"/>
    <lineage>
        <taxon>Eukaryota</taxon>
        <taxon>Metazoa</taxon>
        <taxon>Ecdysozoa</taxon>
        <taxon>Arthropoda</taxon>
        <taxon>Crustacea</taxon>
        <taxon>Multicrustacea</taxon>
        <taxon>Malacostraca</taxon>
        <taxon>Eumalacostraca</taxon>
        <taxon>Eucarida</taxon>
        <taxon>Decapoda</taxon>
        <taxon>Pleocyemata</taxon>
        <taxon>Brachyura</taxon>
        <taxon>Eubrachyura</taxon>
        <taxon>Portunoidea</taxon>
        <taxon>Portunidae</taxon>
        <taxon>Portuninae</taxon>
        <taxon>Portunus</taxon>
    </lineage>
</organism>
<dbReference type="AlphaFoldDB" id="A0A5B7IRP3"/>
<dbReference type="EMBL" id="VSRR010074131">
    <property type="protein sequence ID" value="MPC87320.1"/>
    <property type="molecule type" value="Genomic_DNA"/>
</dbReference>
<proteinExistence type="predicted"/>
<gene>
    <name evidence="1" type="ORF">E2C01_082179</name>
</gene>
<evidence type="ECO:0000313" key="2">
    <source>
        <dbReference type="Proteomes" id="UP000324222"/>
    </source>
</evidence>
<name>A0A5B7IRP3_PORTR</name>